<name>A0A367UGW2_9PROT</name>
<accession>A0A367UGW2</accession>
<dbReference type="AlphaFoldDB" id="A0A367UGW2"/>
<evidence type="ECO:0000313" key="1">
    <source>
        <dbReference type="EMBL" id="RCK07545.1"/>
    </source>
</evidence>
<comment type="caution">
    <text evidence="1">The sequence shown here is derived from an EMBL/GenBank/DDBJ whole genome shotgun (WGS) entry which is preliminary data.</text>
</comment>
<dbReference type="Proteomes" id="UP000252419">
    <property type="component" value="Unassembled WGS sequence"/>
</dbReference>
<reference evidence="1 2" key="1">
    <citation type="submission" date="2014-07" db="EMBL/GenBank/DDBJ databases">
        <title>Draft genome sequence of Thalassospira xianhensis P-4 (MCCC 1A02616).</title>
        <authorList>
            <person name="Lai Q."/>
            <person name="Shao Z."/>
        </authorList>
    </citation>
    <scope>NUCLEOTIDE SEQUENCE [LARGE SCALE GENOMIC DNA]</scope>
    <source>
        <strain evidence="1 2">MCCC 1A02616</strain>
    </source>
</reference>
<proteinExistence type="predicted"/>
<dbReference type="EMBL" id="JPWA01000001">
    <property type="protein sequence ID" value="RCK07545.1"/>
    <property type="molecule type" value="Genomic_DNA"/>
</dbReference>
<gene>
    <name evidence="1" type="ORF">TH5_00220</name>
</gene>
<sequence length="251" mass="26477">MEDNPLNKSNFAASSAVLGFFRSAISQTGRGPGGAAPQPERLSEHLRIIAEYWGGNGQTDNTLGMDVIVASGIAATIAISDSGLFVAELNSRTATRALDNLARAVEISAKPILSSEVNPDTGDEGPKGIFSGLSCSISKIRGLIHDDGEDLYLVGREGKHVTKVAREAYLNARRTALTSPEALLQRGSDNLQYENGKIADRFLCPCLTVEPCLGDAEVISKGAGGVDPSPLLLRDYVRYPVAAAPHGLSQS</sequence>
<evidence type="ECO:0000313" key="2">
    <source>
        <dbReference type="Proteomes" id="UP000252419"/>
    </source>
</evidence>
<keyword evidence="2" id="KW-1185">Reference proteome</keyword>
<protein>
    <submittedName>
        <fullName evidence="1">Uncharacterized protein</fullName>
    </submittedName>
</protein>
<organism evidence="1 2">
    <name type="scientific">Thalassospira xianhensis MCCC 1A02616</name>
    <dbReference type="NCBI Taxonomy" id="1177929"/>
    <lineage>
        <taxon>Bacteria</taxon>
        <taxon>Pseudomonadati</taxon>
        <taxon>Pseudomonadota</taxon>
        <taxon>Alphaproteobacteria</taxon>
        <taxon>Rhodospirillales</taxon>
        <taxon>Thalassospiraceae</taxon>
        <taxon>Thalassospira</taxon>
    </lineage>
</organism>